<name>A0ACA9KDC3_9GLOM</name>
<sequence length="76" mass="8641">MQKFSPKGLNGLTEKHTRTLRQIVNKDYLLLNAESPNLGACRSGEELNLNTLPNSVLELPFLPYYNVKYSIDNITM</sequence>
<dbReference type="EMBL" id="CAJVQC010000328">
    <property type="protein sequence ID" value="CAG8467234.1"/>
    <property type="molecule type" value="Genomic_DNA"/>
</dbReference>
<reference evidence="1" key="1">
    <citation type="submission" date="2021-06" db="EMBL/GenBank/DDBJ databases">
        <authorList>
            <person name="Kallberg Y."/>
            <person name="Tangrot J."/>
            <person name="Rosling A."/>
        </authorList>
    </citation>
    <scope>NUCLEOTIDE SEQUENCE</scope>
    <source>
        <strain evidence="1">MA461A</strain>
    </source>
</reference>
<accession>A0ACA9KDC3</accession>
<organism evidence="1 2">
    <name type="scientific">Racocetra persica</name>
    <dbReference type="NCBI Taxonomy" id="160502"/>
    <lineage>
        <taxon>Eukaryota</taxon>
        <taxon>Fungi</taxon>
        <taxon>Fungi incertae sedis</taxon>
        <taxon>Mucoromycota</taxon>
        <taxon>Glomeromycotina</taxon>
        <taxon>Glomeromycetes</taxon>
        <taxon>Diversisporales</taxon>
        <taxon>Gigasporaceae</taxon>
        <taxon>Racocetra</taxon>
    </lineage>
</organism>
<keyword evidence="2" id="KW-1185">Reference proteome</keyword>
<comment type="caution">
    <text evidence="1">The sequence shown here is derived from an EMBL/GenBank/DDBJ whole genome shotgun (WGS) entry which is preliminary data.</text>
</comment>
<dbReference type="Proteomes" id="UP000789920">
    <property type="component" value="Unassembled WGS sequence"/>
</dbReference>
<proteinExistence type="predicted"/>
<evidence type="ECO:0000313" key="2">
    <source>
        <dbReference type="Proteomes" id="UP000789920"/>
    </source>
</evidence>
<gene>
    <name evidence="1" type="ORF">RPERSI_LOCUS414</name>
</gene>
<evidence type="ECO:0000313" key="1">
    <source>
        <dbReference type="EMBL" id="CAG8467234.1"/>
    </source>
</evidence>
<protein>
    <submittedName>
        <fullName evidence="1">7933_t:CDS:1</fullName>
    </submittedName>
</protein>